<dbReference type="VEuPathDB" id="AmoebaDB:FDP41_007659"/>
<evidence type="ECO:0000313" key="3">
    <source>
        <dbReference type="Proteomes" id="UP000444721"/>
    </source>
</evidence>
<accession>A0A6A5CB16</accession>
<feature type="compositionally biased region" description="Polar residues" evidence="1">
    <location>
        <begin position="26"/>
        <end position="39"/>
    </location>
</feature>
<sequence length="295" mass="33003">MPFVFGGFHLPSPKSAITTTNNTNNHGNEQQTRPQQNSEEGTNIATIVDDHHNNTEAKILEINALSKREQARIQTPFNQSVGNDHQQLENHSKDSMNEFQLPTNTPKKFNNSNTNSKTPQLIPSSLGKRKQSLNNSTSNSSNSGRKNQVVINNFLPEDDKNDINQRRRTSSLGKMQQLTSYQEEEYDILKPNKYEDYLEHKRKRTHSNENEQMMSTTMSTPSSSSSLSVAEDDDDDLLASVTKTTAASIPLSANSTCSSNVQKTPSSKSPAITFNIPKRNANVTPNQPEQQQQNR</sequence>
<feature type="region of interest" description="Disordered" evidence="1">
    <location>
        <begin position="204"/>
        <end position="233"/>
    </location>
</feature>
<evidence type="ECO:0000256" key="1">
    <source>
        <dbReference type="SAM" id="MobiDB-lite"/>
    </source>
</evidence>
<name>A0A6A5CB16_NAEFO</name>
<feature type="compositionally biased region" description="Low complexity" evidence="1">
    <location>
        <begin position="213"/>
        <end position="229"/>
    </location>
</feature>
<dbReference type="OrthoDB" id="10628503at2759"/>
<dbReference type="GeneID" id="68114877"/>
<comment type="caution">
    <text evidence="2">The sequence shown here is derived from an EMBL/GenBank/DDBJ whole genome shotgun (WGS) entry which is preliminary data.</text>
</comment>
<reference evidence="2 3" key="1">
    <citation type="journal article" date="2019" name="Sci. Rep.">
        <title>Nanopore sequencing improves the draft genome of the human pathogenic amoeba Naegleria fowleri.</title>
        <authorList>
            <person name="Liechti N."/>
            <person name="Schurch N."/>
            <person name="Bruggmann R."/>
            <person name="Wittwer M."/>
        </authorList>
    </citation>
    <scope>NUCLEOTIDE SEQUENCE [LARGE SCALE GENOMIC DNA]</scope>
    <source>
        <strain evidence="2 3">ATCC 30894</strain>
    </source>
</reference>
<protein>
    <submittedName>
        <fullName evidence="2">Uncharacterized protein</fullName>
    </submittedName>
</protein>
<feature type="region of interest" description="Disordered" evidence="1">
    <location>
        <begin position="1"/>
        <end position="39"/>
    </location>
</feature>
<keyword evidence="3" id="KW-1185">Reference proteome</keyword>
<feature type="compositionally biased region" description="Low complexity" evidence="1">
    <location>
        <begin position="102"/>
        <end position="119"/>
    </location>
</feature>
<dbReference type="RefSeq" id="XP_044568457.1">
    <property type="nucleotide sequence ID" value="XM_044711427.1"/>
</dbReference>
<dbReference type="VEuPathDB" id="AmoebaDB:NfTy_006820"/>
<evidence type="ECO:0000313" key="2">
    <source>
        <dbReference type="EMBL" id="KAF0983744.1"/>
    </source>
</evidence>
<feature type="compositionally biased region" description="Low complexity" evidence="1">
    <location>
        <begin position="132"/>
        <end position="143"/>
    </location>
</feature>
<feature type="compositionally biased region" description="Polar residues" evidence="1">
    <location>
        <begin position="170"/>
        <end position="179"/>
    </location>
</feature>
<feature type="region of interest" description="Disordered" evidence="1">
    <location>
        <begin position="96"/>
        <end position="179"/>
    </location>
</feature>
<feature type="region of interest" description="Disordered" evidence="1">
    <location>
        <begin position="245"/>
        <end position="295"/>
    </location>
</feature>
<proteinExistence type="predicted"/>
<feature type="compositionally biased region" description="Polar residues" evidence="1">
    <location>
        <begin position="245"/>
        <end position="272"/>
    </location>
</feature>
<organism evidence="2 3">
    <name type="scientific">Naegleria fowleri</name>
    <name type="common">Brain eating amoeba</name>
    <dbReference type="NCBI Taxonomy" id="5763"/>
    <lineage>
        <taxon>Eukaryota</taxon>
        <taxon>Discoba</taxon>
        <taxon>Heterolobosea</taxon>
        <taxon>Tetramitia</taxon>
        <taxon>Eutetramitia</taxon>
        <taxon>Vahlkampfiidae</taxon>
        <taxon>Naegleria</taxon>
    </lineage>
</organism>
<dbReference type="AlphaFoldDB" id="A0A6A5CB16"/>
<gene>
    <name evidence="2" type="ORF">FDP41_007659</name>
</gene>
<dbReference type="VEuPathDB" id="AmoebaDB:NF0016270"/>
<dbReference type="Proteomes" id="UP000444721">
    <property type="component" value="Unassembled WGS sequence"/>
</dbReference>
<feature type="compositionally biased region" description="Polar residues" evidence="1">
    <location>
        <begin position="281"/>
        <end position="295"/>
    </location>
</feature>
<dbReference type="EMBL" id="VFQX01000004">
    <property type="protein sequence ID" value="KAF0983744.1"/>
    <property type="molecule type" value="Genomic_DNA"/>
</dbReference>